<organism evidence="4 5">
    <name type="scientific">Papaver atlanticum</name>
    <dbReference type="NCBI Taxonomy" id="357466"/>
    <lineage>
        <taxon>Eukaryota</taxon>
        <taxon>Viridiplantae</taxon>
        <taxon>Streptophyta</taxon>
        <taxon>Embryophyta</taxon>
        <taxon>Tracheophyta</taxon>
        <taxon>Spermatophyta</taxon>
        <taxon>Magnoliopsida</taxon>
        <taxon>Ranunculales</taxon>
        <taxon>Papaveraceae</taxon>
        <taxon>Papaveroideae</taxon>
        <taxon>Papaver</taxon>
    </lineage>
</organism>
<evidence type="ECO:0000256" key="3">
    <source>
        <dbReference type="ARBA" id="ARBA00022946"/>
    </source>
</evidence>
<accession>A0AAD4SYQ6</accession>
<reference evidence="4" key="1">
    <citation type="submission" date="2022-04" db="EMBL/GenBank/DDBJ databases">
        <title>A functionally conserved STORR gene fusion in Papaver species that diverged 16.8 million years ago.</title>
        <authorList>
            <person name="Catania T."/>
        </authorList>
    </citation>
    <scope>NUCLEOTIDE SEQUENCE</scope>
    <source>
        <strain evidence="4">S-188037</strain>
    </source>
</reference>
<dbReference type="PANTHER" id="PTHR13068">
    <property type="entry name" value="CGI-12 PROTEIN-RELATED"/>
    <property type="match status" value="1"/>
</dbReference>
<evidence type="ECO:0000256" key="2">
    <source>
        <dbReference type="ARBA" id="ARBA00022472"/>
    </source>
</evidence>
<name>A0AAD4SYQ6_9MAGN</name>
<evidence type="ECO:0000313" key="4">
    <source>
        <dbReference type="EMBL" id="KAI3927326.1"/>
    </source>
</evidence>
<dbReference type="InterPro" id="IPR038538">
    <property type="entry name" value="MTERF_sf"/>
</dbReference>
<keyword evidence="3" id="KW-0809">Transit peptide</keyword>
<evidence type="ECO:0000256" key="1">
    <source>
        <dbReference type="ARBA" id="ARBA00007692"/>
    </source>
</evidence>
<evidence type="ECO:0000313" key="5">
    <source>
        <dbReference type="Proteomes" id="UP001202328"/>
    </source>
</evidence>
<dbReference type="PANTHER" id="PTHR13068:SF103">
    <property type="entry name" value="MITOCHONDRIAL TRANSCRIPTION TERMINATION FACTOR FAMILY PROTEIN"/>
    <property type="match status" value="1"/>
</dbReference>
<dbReference type="Gene3D" id="1.25.70.10">
    <property type="entry name" value="Transcription termination factor 3, mitochondrial"/>
    <property type="match status" value="2"/>
</dbReference>
<comment type="caution">
    <text evidence="4">The sequence shown here is derived from an EMBL/GenBank/DDBJ whole genome shotgun (WGS) entry which is preliminary data.</text>
</comment>
<dbReference type="FunFam" id="1.25.70.10:FF:000019">
    <property type="entry name" value="mTERF family protein"/>
    <property type="match status" value="1"/>
</dbReference>
<dbReference type="AlphaFoldDB" id="A0AAD4SYQ6"/>
<dbReference type="InterPro" id="IPR003690">
    <property type="entry name" value="MTERF"/>
</dbReference>
<keyword evidence="2" id="KW-0805">Transcription regulation</keyword>
<dbReference type="GO" id="GO:0006353">
    <property type="term" value="P:DNA-templated transcription termination"/>
    <property type="evidence" value="ECO:0007669"/>
    <property type="project" value="UniProtKB-KW"/>
</dbReference>
<keyword evidence="2" id="KW-0806">Transcription termination</keyword>
<comment type="similarity">
    <text evidence="1">Belongs to the mTERF family.</text>
</comment>
<dbReference type="Pfam" id="PF02536">
    <property type="entry name" value="mTERF"/>
    <property type="match status" value="3"/>
</dbReference>
<keyword evidence="5" id="KW-1185">Reference proteome</keyword>
<evidence type="ECO:0008006" key="6">
    <source>
        <dbReference type="Google" id="ProtNLM"/>
    </source>
</evidence>
<proteinExistence type="inferred from homology"/>
<sequence>MYLNLNLLSVTSISSVEPLNYFNLVKIQSFYSSRRHSCISMSMSRAIAMSDRSTTSCMVTRLARGVRSEAEDVLFDYLHYTRNLQFSDAEHISKNSPIFLRTLLSKVIDSDEEISRSLARFLRYNPINEFEPFFESLGLAVSEVNPLLPRELMFLSDDDILLENYHVLCNYGIPRTKIGKMCKEVMEIFGYDHGVLAATFRGYEELGLSKPTVIALVTCCPTLLVGGVNRDFVRFLTMLNGLGIERNWVREYLSDKNTYSWNRMVGVTRFLEEMGCSRKDMRILIDKHPRFLFEDSGNKIYILVALLLKIGISAENILSLFLQHPQILAGNFAKNLWGALHFLSEIKMETEDIAMIIRSHAHILGCCCLKKKPRTVLSNLKVGPDKLCEIIKEDPPMLVTLAGKKKTSHRKASNDTEKTTFLLNIGYVENSDELVKALKRFRGRGDQLQERFDCLVNAGLDFHDVCKMIKDAPQVLNQSKDVIEMKIKHLVNDLRYPVQDLVAFPRYLCYDIERVKLRFSMYVWLREKGVVGKMTLSTILVSSHARVIKYLVNLHSEGPAVWETLKKESSSN</sequence>
<dbReference type="SMART" id="SM00733">
    <property type="entry name" value="Mterf"/>
    <property type="match status" value="6"/>
</dbReference>
<dbReference type="Proteomes" id="UP001202328">
    <property type="component" value="Unassembled WGS sequence"/>
</dbReference>
<protein>
    <recommendedName>
        <fullName evidence="6">Transcription termination factor MTEF18, mitochondrial-like</fullName>
    </recommendedName>
</protein>
<dbReference type="EMBL" id="JAJJMB010007736">
    <property type="protein sequence ID" value="KAI3927326.1"/>
    <property type="molecule type" value="Genomic_DNA"/>
</dbReference>
<gene>
    <name evidence="4" type="ORF">MKW98_008028</name>
</gene>
<dbReference type="GO" id="GO:0003676">
    <property type="term" value="F:nucleic acid binding"/>
    <property type="evidence" value="ECO:0007669"/>
    <property type="project" value="InterPro"/>
</dbReference>
<keyword evidence="2" id="KW-0804">Transcription</keyword>